<evidence type="ECO:0000313" key="3">
    <source>
        <dbReference type="Proteomes" id="UP000460272"/>
    </source>
</evidence>
<dbReference type="SMART" id="SM00710">
    <property type="entry name" value="PbH1"/>
    <property type="match status" value="7"/>
</dbReference>
<name>A0A6P2BS10_9ACTN</name>
<dbReference type="EMBL" id="RPFW01000006">
    <property type="protein sequence ID" value="TVZ01879.1"/>
    <property type="molecule type" value="Genomic_DNA"/>
</dbReference>
<sequence length="864" mass="88985">MNAGNVVTSVPALHRVHGRRWAVFARSLTTGVVLATFVALASSAGVAAASASSAPASGHSPVVPTSDGGRGASVAFTEYSATGSPTNGTAIGPNFNLYTLPAEAVGRTAVTLSGAGKYVDFVLAKAANAVDLRYSIPDSADGTGLSTPLHVLVNGRPAPDLTLTSKYTWFYGGYPFSNNPADLHGHHLYDDVRTMFGRTLPPGTRVRFETANGAVPVTIDVADFEQVAPPLPPPRGALSVTSFGADPTGQQDSTTAIQNAINAGSAQHRAVYLPPGDYTVTAHLMVNNVTLTGAGQWYSVLHGAGVGVYGDAAPNPSTNVHLSNFAIFGEVAERVDSADLNGIGGAIGGSSTIDNLWIQHTKVGMWFTGPFDGLTISGVRIQDTTADGINFDGGVTHATVRDSYVRNTGDDGLALWSFGTADSGDSFTYDTVVLPILANNFAIYGGHDNAITSDYATDTITQGGGIQVGNRFSAVPLSGTTTIANNTLVRTGTLDPNWHFGVGAIWFYASDGADMTGTINVDKNTILDSPYDAFGFVGDYIPNATPPAYAITNVNINGAIVRNVGTFVAQLQSAGSATMSNVVASGVGLDGMMACGYGITLTQGPGNSGWSSSACTFPPFNILSTSTSSLGFGLVTLNTQSPAQTVTLTNPGPNPTPISSVYATGGFAETNNCPATLAAGASCTATVTVTPTAVQQYVGNLVFDADPANDPFAPYVVNLSAAVYNPNGNLALTATASADNTLAGFPASNANDGNQATYWQAANASGVLTLQLAQAAPVDRIVLQLPQGWGDRHQTIEVDGSTDGQTWTPLVASAAYLFSANNAAGNNVVDIAVPSTTVNYIRLDVSNNDVQGAPQIAEFQVYSN</sequence>
<dbReference type="OrthoDB" id="5476529at2"/>
<dbReference type="Proteomes" id="UP000460272">
    <property type="component" value="Unassembled WGS sequence"/>
</dbReference>
<dbReference type="InterPro" id="IPR033801">
    <property type="entry name" value="CBM6-CBM35-CBM36-like_1"/>
</dbReference>
<comment type="caution">
    <text evidence="2">The sequence shown here is derived from an EMBL/GenBank/DDBJ whole genome shotgun (WGS) entry which is preliminary data.</text>
</comment>
<dbReference type="Gene3D" id="2.60.40.10">
    <property type="entry name" value="Immunoglobulins"/>
    <property type="match status" value="1"/>
</dbReference>
<evidence type="ECO:0000259" key="1">
    <source>
        <dbReference type="PROSITE" id="PS50022"/>
    </source>
</evidence>
<keyword evidence="3" id="KW-1185">Reference proteome</keyword>
<dbReference type="SUPFAM" id="SSF51126">
    <property type="entry name" value="Pectin lyase-like"/>
    <property type="match status" value="1"/>
</dbReference>
<dbReference type="InterPro" id="IPR012334">
    <property type="entry name" value="Pectin_lyas_fold"/>
</dbReference>
<dbReference type="AlphaFoldDB" id="A0A6P2BS10"/>
<dbReference type="PROSITE" id="PS50022">
    <property type="entry name" value="FA58C_3"/>
    <property type="match status" value="1"/>
</dbReference>
<dbReference type="Pfam" id="PF00754">
    <property type="entry name" value="F5_F8_type_C"/>
    <property type="match status" value="1"/>
</dbReference>
<dbReference type="InterPro" id="IPR008979">
    <property type="entry name" value="Galactose-bd-like_sf"/>
</dbReference>
<evidence type="ECO:0000313" key="2">
    <source>
        <dbReference type="EMBL" id="TVZ01879.1"/>
    </source>
</evidence>
<reference evidence="2 3" key="1">
    <citation type="submission" date="2018-11" db="EMBL/GenBank/DDBJ databases">
        <title>Trebonia kvetii gen.nov., sp.nov., a novel acidophilic actinobacterium, and proposal of the new actinobacterial family Treboniaceae fam. nov.</title>
        <authorList>
            <person name="Rapoport D."/>
            <person name="Sagova-Mareckova M."/>
            <person name="Sedlacek I."/>
            <person name="Provaznik J."/>
            <person name="Kralova S."/>
            <person name="Pavlinic D."/>
            <person name="Benes V."/>
            <person name="Kopecky J."/>
        </authorList>
    </citation>
    <scope>NUCLEOTIDE SEQUENCE [LARGE SCALE GENOMIC DNA]</scope>
    <source>
        <strain evidence="2 3">15Tr583</strain>
    </source>
</reference>
<dbReference type="NCBIfam" id="NF012200">
    <property type="entry name" value="choice_anch_D"/>
    <property type="match status" value="1"/>
</dbReference>
<dbReference type="InterPro" id="IPR000421">
    <property type="entry name" value="FA58C"/>
</dbReference>
<proteinExistence type="predicted"/>
<dbReference type="InterPro" id="IPR013783">
    <property type="entry name" value="Ig-like_fold"/>
</dbReference>
<dbReference type="Gene3D" id="2.160.20.10">
    <property type="entry name" value="Single-stranded right-handed beta-helix, Pectin lyase-like"/>
    <property type="match status" value="1"/>
</dbReference>
<dbReference type="Gene3D" id="2.60.120.260">
    <property type="entry name" value="Galactose-binding domain-like"/>
    <property type="match status" value="1"/>
</dbReference>
<dbReference type="Pfam" id="PF22816">
    <property type="entry name" value="CatAgl_D2"/>
    <property type="match status" value="1"/>
</dbReference>
<dbReference type="Pfam" id="PF22815">
    <property type="entry name" value="CatAgl_D1"/>
    <property type="match status" value="1"/>
</dbReference>
<dbReference type="CDD" id="cd14490">
    <property type="entry name" value="CBM6-CBM35-CBM36_like_1"/>
    <property type="match status" value="1"/>
</dbReference>
<dbReference type="InterPro" id="IPR011050">
    <property type="entry name" value="Pectin_lyase_fold/virulence"/>
</dbReference>
<gene>
    <name evidence="2" type="ORF">EAS64_31040</name>
</gene>
<dbReference type="GO" id="GO:0005975">
    <property type="term" value="P:carbohydrate metabolic process"/>
    <property type="evidence" value="ECO:0007669"/>
    <property type="project" value="UniProtKB-ARBA"/>
</dbReference>
<feature type="domain" description="F5/8 type C" evidence="1">
    <location>
        <begin position="712"/>
        <end position="864"/>
    </location>
</feature>
<organism evidence="2 3">
    <name type="scientific">Trebonia kvetii</name>
    <dbReference type="NCBI Taxonomy" id="2480626"/>
    <lineage>
        <taxon>Bacteria</taxon>
        <taxon>Bacillati</taxon>
        <taxon>Actinomycetota</taxon>
        <taxon>Actinomycetes</taxon>
        <taxon>Streptosporangiales</taxon>
        <taxon>Treboniaceae</taxon>
        <taxon>Trebonia</taxon>
    </lineage>
</organism>
<dbReference type="SUPFAM" id="SSF49785">
    <property type="entry name" value="Galactose-binding domain-like"/>
    <property type="match status" value="1"/>
</dbReference>
<dbReference type="InterPro" id="IPR055149">
    <property type="entry name" value="Agl_cat_D2"/>
</dbReference>
<accession>A0A6P2BS10</accession>
<dbReference type="InterPro" id="IPR006626">
    <property type="entry name" value="PbH1"/>
</dbReference>
<protein>
    <submittedName>
        <fullName evidence="2">Choice-of-anchor D domain-containing protein</fullName>
    </submittedName>
</protein>